<name>A6KJ45_RAT</name>
<organism evidence="1 2">
    <name type="scientific">Rattus norvegicus</name>
    <name type="common">Rat</name>
    <dbReference type="NCBI Taxonomy" id="10116"/>
    <lineage>
        <taxon>Eukaryota</taxon>
        <taxon>Metazoa</taxon>
        <taxon>Chordata</taxon>
        <taxon>Craniata</taxon>
        <taxon>Vertebrata</taxon>
        <taxon>Euteleostomi</taxon>
        <taxon>Mammalia</taxon>
        <taxon>Eutheria</taxon>
        <taxon>Euarchontoglires</taxon>
        <taxon>Glires</taxon>
        <taxon>Rodentia</taxon>
        <taxon>Myomorpha</taxon>
        <taxon>Muroidea</taxon>
        <taxon>Muridae</taxon>
        <taxon>Murinae</taxon>
        <taxon>Rattus</taxon>
    </lineage>
</organism>
<dbReference type="EMBL" id="CH474054">
    <property type="protein sequence ID" value="EDL96767.1"/>
    <property type="molecule type" value="Genomic_DNA"/>
</dbReference>
<dbReference type="Proteomes" id="UP000234681">
    <property type="component" value="Chromosome 19"/>
</dbReference>
<gene>
    <name evidence="1" type="ORF">rCG_50928</name>
</gene>
<accession>A6KJ45</accession>
<sequence>MILHKPLLLLGCLSQQEVQEYSCETSVHLGMSLCKMNEGSFCHCS</sequence>
<reference evidence="2" key="1">
    <citation type="submission" date="2005-09" db="EMBL/GenBank/DDBJ databases">
        <authorList>
            <person name="Mural R.J."/>
            <person name="Li P.W."/>
            <person name="Adams M.D."/>
            <person name="Amanatides P.G."/>
            <person name="Baden-Tillson H."/>
            <person name="Barnstead M."/>
            <person name="Chin S.H."/>
            <person name="Dew I."/>
            <person name="Evans C.A."/>
            <person name="Ferriera S."/>
            <person name="Flanigan M."/>
            <person name="Fosler C."/>
            <person name="Glodek A."/>
            <person name="Gu Z."/>
            <person name="Holt R.A."/>
            <person name="Jennings D."/>
            <person name="Kraft C.L."/>
            <person name="Lu F."/>
            <person name="Nguyen T."/>
            <person name="Nusskern D.R."/>
            <person name="Pfannkoch C.M."/>
            <person name="Sitter C."/>
            <person name="Sutton G.G."/>
            <person name="Venter J.C."/>
            <person name="Wang Z."/>
            <person name="Woodage T."/>
            <person name="Zheng X.H."/>
            <person name="Zhong F."/>
        </authorList>
    </citation>
    <scope>NUCLEOTIDE SEQUENCE [LARGE SCALE GENOMIC DNA]</scope>
    <source>
        <strain>BN</strain>
        <strain evidence="2">Sprague-Dawley</strain>
    </source>
</reference>
<proteinExistence type="predicted"/>
<evidence type="ECO:0000313" key="2">
    <source>
        <dbReference type="Proteomes" id="UP000234681"/>
    </source>
</evidence>
<protein>
    <submittedName>
        <fullName evidence="1">RCG50928</fullName>
    </submittedName>
</protein>
<evidence type="ECO:0000313" key="1">
    <source>
        <dbReference type="EMBL" id="EDL96767.1"/>
    </source>
</evidence>
<dbReference type="AlphaFoldDB" id="A6KJ45"/>